<organism evidence="2 3">
    <name type="scientific">Austropuccinia psidii MF-1</name>
    <dbReference type="NCBI Taxonomy" id="1389203"/>
    <lineage>
        <taxon>Eukaryota</taxon>
        <taxon>Fungi</taxon>
        <taxon>Dikarya</taxon>
        <taxon>Basidiomycota</taxon>
        <taxon>Pucciniomycotina</taxon>
        <taxon>Pucciniomycetes</taxon>
        <taxon>Pucciniales</taxon>
        <taxon>Sphaerophragmiaceae</taxon>
        <taxon>Austropuccinia</taxon>
    </lineage>
</organism>
<name>A0A9Q3GNX1_9BASI</name>
<reference evidence="2" key="1">
    <citation type="submission" date="2021-03" db="EMBL/GenBank/DDBJ databases">
        <title>Draft genome sequence of rust myrtle Austropuccinia psidii MF-1, a brazilian biotype.</title>
        <authorList>
            <person name="Quecine M.C."/>
            <person name="Pachon D.M.R."/>
            <person name="Bonatelli M.L."/>
            <person name="Correr F.H."/>
            <person name="Franceschini L.M."/>
            <person name="Leite T.F."/>
            <person name="Margarido G.R.A."/>
            <person name="Almeida C.A."/>
            <person name="Ferrarezi J.A."/>
            <person name="Labate C.A."/>
        </authorList>
    </citation>
    <scope>NUCLEOTIDE SEQUENCE</scope>
    <source>
        <strain evidence="2">MF-1</strain>
    </source>
</reference>
<evidence type="ECO:0000259" key="1">
    <source>
        <dbReference type="Pfam" id="PF17919"/>
    </source>
</evidence>
<dbReference type="InterPro" id="IPR041577">
    <property type="entry name" value="RT_RNaseH_2"/>
</dbReference>
<comment type="caution">
    <text evidence="2">The sequence shown here is derived from an EMBL/GenBank/DDBJ whole genome shotgun (WGS) entry which is preliminary data.</text>
</comment>
<dbReference type="InterPro" id="IPR043502">
    <property type="entry name" value="DNA/RNA_pol_sf"/>
</dbReference>
<protein>
    <recommendedName>
        <fullName evidence="1">Reverse transcriptase/retrotransposon-derived protein RNase H-like domain-containing protein</fullName>
    </recommendedName>
</protein>
<dbReference type="OrthoDB" id="2505288at2759"/>
<dbReference type="PANTHER" id="PTHR34072:SF52">
    <property type="entry name" value="RIBONUCLEASE H"/>
    <property type="match status" value="1"/>
</dbReference>
<evidence type="ECO:0000313" key="2">
    <source>
        <dbReference type="EMBL" id="MBW0473710.1"/>
    </source>
</evidence>
<dbReference type="SUPFAM" id="SSF56672">
    <property type="entry name" value="DNA/RNA polymerases"/>
    <property type="match status" value="1"/>
</dbReference>
<dbReference type="Proteomes" id="UP000765509">
    <property type="component" value="Unassembled WGS sequence"/>
</dbReference>
<dbReference type="AlphaFoldDB" id="A0A9Q3GNX1"/>
<accession>A0A9Q3GNX1</accession>
<keyword evidence="3" id="KW-1185">Reference proteome</keyword>
<feature type="domain" description="Reverse transcriptase/retrotransposon-derived protein RNase H-like" evidence="1">
    <location>
        <begin position="128"/>
        <end position="222"/>
    </location>
</feature>
<evidence type="ECO:0000313" key="3">
    <source>
        <dbReference type="Proteomes" id="UP000765509"/>
    </source>
</evidence>
<dbReference type="EMBL" id="AVOT02003504">
    <property type="protein sequence ID" value="MBW0473710.1"/>
    <property type="molecule type" value="Genomic_DNA"/>
</dbReference>
<gene>
    <name evidence="2" type="ORF">O181_013425</name>
</gene>
<dbReference type="CDD" id="cd09274">
    <property type="entry name" value="RNase_HI_RT_Ty3"/>
    <property type="match status" value="1"/>
</dbReference>
<sequence length="358" mass="40423">MSDLPEKIPLIILDSSESPSLFLTHHTKYMVELPSFPSFQYDSLVIDTPNGEDLILGFYFLNHFNTSIDWRQGPITFSSDHKDYYGPSNSFSNDFSSSKSCAALVKAEKLPPHLACDQHIKLEGSSPEALRQFNQLKEAFTTAPVLCHLNPSLPTILETGASDYALDAVLSQASASGKHPIAFYSGNIFPEEFNYEIQDKEPLGIFWDLKFWRAFLLSLSSSFEVLTNHSSLKYFISSKILTCCQACWAEFHFTITYHPGCLTTLPDALSCQDNIDPERGDFISKNPMNYQHIIKKDEVQASKFFAVKMDSFSNLIDSIHKELWQDSQYRSILQDLGKAKSVPDFSLDSSSQILLFND</sequence>
<dbReference type="Pfam" id="PF17919">
    <property type="entry name" value="RT_RNaseH_2"/>
    <property type="match status" value="1"/>
</dbReference>
<proteinExistence type="predicted"/>
<dbReference type="PANTHER" id="PTHR34072">
    <property type="entry name" value="ENZYMATIC POLYPROTEIN-RELATED"/>
    <property type="match status" value="1"/>
</dbReference>